<evidence type="ECO:0000313" key="2">
    <source>
        <dbReference type="Proteomes" id="UP000004881"/>
    </source>
</evidence>
<name>A0ABQ0HB45_9ACTN</name>
<sequence>MTRCFHSLIIAKCVAVESYSGTLDASGNNSEQKSRPFQMRPLARPWARSQAKGSVLVERSRYVLSVAAGKGHVGGGAELAVPRMSGGVIRVSRKG</sequence>
<proteinExistence type="predicted"/>
<accession>A0ABQ0HB45</accession>
<protein>
    <submittedName>
        <fullName evidence="1">Uncharacterized protein</fullName>
    </submittedName>
</protein>
<organism evidence="1 2">
    <name type="scientific">Gordonia terrae NBRC 100016</name>
    <dbReference type="NCBI Taxonomy" id="1089454"/>
    <lineage>
        <taxon>Bacteria</taxon>
        <taxon>Bacillati</taxon>
        <taxon>Actinomycetota</taxon>
        <taxon>Actinomycetes</taxon>
        <taxon>Mycobacteriales</taxon>
        <taxon>Gordoniaceae</taxon>
        <taxon>Gordonia</taxon>
    </lineage>
</organism>
<dbReference type="Proteomes" id="UP000004881">
    <property type="component" value="Unassembled WGS sequence"/>
</dbReference>
<keyword evidence="2" id="KW-1185">Reference proteome</keyword>
<dbReference type="EMBL" id="BAFD01000038">
    <property type="protein sequence ID" value="GAB43101.1"/>
    <property type="molecule type" value="Genomic_DNA"/>
</dbReference>
<comment type="caution">
    <text evidence="1">The sequence shown here is derived from an EMBL/GenBank/DDBJ whole genome shotgun (WGS) entry which is preliminary data.</text>
</comment>
<gene>
    <name evidence="1" type="ORF">GOTRE_038_00040</name>
</gene>
<reference evidence="1 2" key="1">
    <citation type="submission" date="2012-02" db="EMBL/GenBank/DDBJ databases">
        <title>Whole genome shotgun sequence of Gordonia terrae NBRC 100016.</title>
        <authorList>
            <person name="Takarada H."/>
            <person name="Hosoyama A."/>
            <person name="Tsuchikane K."/>
            <person name="Katsumata H."/>
            <person name="Yamazaki S."/>
            <person name="Fujita N."/>
        </authorList>
    </citation>
    <scope>NUCLEOTIDE SEQUENCE [LARGE SCALE GENOMIC DNA]</scope>
    <source>
        <strain evidence="1 2">NBRC 100016</strain>
    </source>
</reference>
<evidence type="ECO:0000313" key="1">
    <source>
        <dbReference type="EMBL" id="GAB43101.1"/>
    </source>
</evidence>